<protein>
    <submittedName>
        <fullName evidence="1">Uncharacterized protein</fullName>
    </submittedName>
</protein>
<dbReference type="AlphaFoldDB" id="A0AAV4MNZ0"/>
<name>A0AAV4MNZ0_CAEEX</name>
<reference evidence="1 2" key="1">
    <citation type="submission" date="2021-06" db="EMBL/GenBank/DDBJ databases">
        <title>Caerostris extrusa draft genome.</title>
        <authorList>
            <person name="Kono N."/>
            <person name="Arakawa K."/>
        </authorList>
    </citation>
    <scope>NUCLEOTIDE SEQUENCE [LARGE SCALE GENOMIC DNA]</scope>
</reference>
<proteinExistence type="predicted"/>
<accession>A0AAV4MNZ0</accession>
<keyword evidence="2" id="KW-1185">Reference proteome</keyword>
<gene>
    <name evidence="1" type="ORF">CEXT_277131</name>
</gene>
<comment type="caution">
    <text evidence="1">The sequence shown here is derived from an EMBL/GenBank/DDBJ whole genome shotgun (WGS) entry which is preliminary data.</text>
</comment>
<dbReference type="Proteomes" id="UP001054945">
    <property type="component" value="Unassembled WGS sequence"/>
</dbReference>
<dbReference type="EMBL" id="BPLR01002471">
    <property type="protein sequence ID" value="GIX74094.1"/>
    <property type="molecule type" value="Genomic_DNA"/>
</dbReference>
<sequence length="118" mass="13344">MENPESWSPYIASPSKGTIGSGGIRVEGSSYVLIFNSRALKQRERDNGRRSREAKKVQICLCISAHVLQEFWTRANIGKDIELKRRGERKSRNADRFIKPTPVGGPMWLGVEFPDGRI</sequence>
<evidence type="ECO:0000313" key="2">
    <source>
        <dbReference type="Proteomes" id="UP001054945"/>
    </source>
</evidence>
<organism evidence="1 2">
    <name type="scientific">Caerostris extrusa</name>
    <name type="common">Bark spider</name>
    <name type="synonym">Caerostris bankana</name>
    <dbReference type="NCBI Taxonomy" id="172846"/>
    <lineage>
        <taxon>Eukaryota</taxon>
        <taxon>Metazoa</taxon>
        <taxon>Ecdysozoa</taxon>
        <taxon>Arthropoda</taxon>
        <taxon>Chelicerata</taxon>
        <taxon>Arachnida</taxon>
        <taxon>Araneae</taxon>
        <taxon>Araneomorphae</taxon>
        <taxon>Entelegynae</taxon>
        <taxon>Araneoidea</taxon>
        <taxon>Araneidae</taxon>
        <taxon>Caerostris</taxon>
    </lineage>
</organism>
<evidence type="ECO:0000313" key="1">
    <source>
        <dbReference type="EMBL" id="GIX74094.1"/>
    </source>
</evidence>